<protein>
    <recommendedName>
        <fullName evidence="19">Bifunctional NAD(P)H-hydrate repair enzyme</fullName>
    </recommendedName>
    <alternativeName>
        <fullName evidence="19">Nicotinamide nucleotide repair protein</fullName>
    </alternativeName>
    <domain>
        <recommendedName>
            <fullName evidence="19">ADP-dependent (S)-NAD(P)H-hydrate dehydratase</fullName>
            <ecNumber evidence="19">4.2.1.136</ecNumber>
        </recommendedName>
        <alternativeName>
            <fullName evidence="19">ADP-dependent NAD(P)HX dehydratase</fullName>
        </alternativeName>
    </domain>
    <domain>
        <recommendedName>
            <fullName evidence="19">NAD(P)H-hydrate epimerase</fullName>
            <ecNumber evidence="19">5.1.99.6</ecNumber>
        </recommendedName>
    </domain>
</protein>
<dbReference type="PROSITE" id="PS51385">
    <property type="entry name" value="YJEF_N"/>
    <property type="match status" value="1"/>
</dbReference>
<comment type="function">
    <text evidence="17">Catalyzes the dehydration of the S-form of NAD(P)HX at the expense of ADP, which is converted to AMP. Together with NAD(P)HX epimerase, which catalyzes the epimerization of the S- and R-forms, the enzyme allows the repair of both epimers of NAD(P)HX, a damaged form of NAD(P)H that is a result of enzymatic or heat-dependent hydration.</text>
</comment>
<feature type="binding site" evidence="18">
    <location>
        <position position="119"/>
    </location>
    <ligand>
        <name>K(+)</name>
        <dbReference type="ChEBI" id="CHEBI:29103"/>
    </ligand>
</feature>
<dbReference type="HAMAP" id="MF_01965">
    <property type="entry name" value="NADHX_dehydratase"/>
    <property type="match status" value="1"/>
</dbReference>
<evidence type="ECO:0000256" key="15">
    <source>
        <dbReference type="ARBA" id="ARBA00048238"/>
    </source>
</evidence>
<keyword evidence="7 17" id="KW-0067">ATP-binding</keyword>
<dbReference type="Gene3D" id="3.40.50.10260">
    <property type="entry name" value="YjeF N-terminal domain"/>
    <property type="match status" value="1"/>
</dbReference>
<dbReference type="InterPro" id="IPR036652">
    <property type="entry name" value="YjeF_N_dom_sf"/>
</dbReference>
<comment type="caution">
    <text evidence="22">The sequence shown here is derived from an EMBL/GenBank/DDBJ whole genome shotgun (WGS) entry which is preliminary data.</text>
</comment>
<sequence>MRYAHEVGNVRAAEGALMARLPEGTLMQRAAAGLARVCAGLLDRVYGADVVVLAGSGDNGGDALYAGARLARRGARVRVVAAGSRLHQAGLADLRAAGGRLIETAAAGEAVAEADLVIDGLTGIGGAGALREPHATLARAASEASGTVVACDVPSGVDASSGRVEGAAVRADVTVTFGTLKPGLLVDPGASYCGVVELVDIGLGPYLNDPDVVSPAAEDVRPPLPGAESDKYRRGVVGILAGGDEFTGAAVLATGGAVHGGAGMVRFASVPHAVELVRHRWPEAVTTVIEPGAKALDAIGRVQAWVVGPGLGTGDDAEELISAVLSTDLPVLVDADGLTVLSRRRDLLTRDAPTLLTPHAGELARLLDADRTAIEARRLEYVRRAAAELDATVLLKGSTTVIAEPDRPVRVNPTGTPWLATAGTGDVLSGLTGALLAGGMSALDAACAGAYLHGLAARLAAGGPHPEAGESPISAYDVITALPDAFRTLR</sequence>
<dbReference type="PANTHER" id="PTHR12592:SF0">
    <property type="entry name" value="ATP-DEPENDENT (S)-NAD(P)H-HYDRATE DEHYDRATASE"/>
    <property type="match status" value="1"/>
</dbReference>
<evidence type="ECO:0000256" key="6">
    <source>
        <dbReference type="ARBA" id="ARBA00022741"/>
    </source>
</evidence>
<dbReference type="EMBL" id="JBHSIT010000007">
    <property type="protein sequence ID" value="MFC4910725.1"/>
    <property type="molecule type" value="Genomic_DNA"/>
</dbReference>
<evidence type="ECO:0000256" key="5">
    <source>
        <dbReference type="ARBA" id="ARBA00022723"/>
    </source>
</evidence>
<feature type="binding site" evidence="17">
    <location>
        <position position="425"/>
    </location>
    <ligand>
        <name>AMP</name>
        <dbReference type="ChEBI" id="CHEBI:456215"/>
    </ligand>
</feature>
<feature type="binding site" evidence="17">
    <location>
        <position position="310"/>
    </location>
    <ligand>
        <name>(6S)-NADPHX</name>
        <dbReference type="ChEBI" id="CHEBI:64076"/>
    </ligand>
</feature>
<evidence type="ECO:0000256" key="11">
    <source>
        <dbReference type="ARBA" id="ARBA00023235"/>
    </source>
</evidence>
<comment type="catalytic activity">
    <reaction evidence="15 17 19">
        <text>(6S)-NADHX + ADP = AMP + phosphate + NADH + H(+)</text>
        <dbReference type="Rhea" id="RHEA:32223"/>
        <dbReference type="ChEBI" id="CHEBI:15378"/>
        <dbReference type="ChEBI" id="CHEBI:43474"/>
        <dbReference type="ChEBI" id="CHEBI:57945"/>
        <dbReference type="ChEBI" id="CHEBI:64074"/>
        <dbReference type="ChEBI" id="CHEBI:456215"/>
        <dbReference type="ChEBI" id="CHEBI:456216"/>
        <dbReference type="EC" id="4.2.1.136"/>
    </reaction>
</comment>
<dbReference type="PROSITE" id="PS51383">
    <property type="entry name" value="YJEF_C_3"/>
    <property type="match status" value="1"/>
</dbReference>
<dbReference type="PANTHER" id="PTHR12592">
    <property type="entry name" value="ATP-DEPENDENT (S)-NAD(P)H-HYDRATE DEHYDRATASE FAMILY MEMBER"/>
    <property type="match status" value="1"/>
</dbReference>
<dbReference type="Proteomes" id="UP001595872">
    <property type="component" value="Unassembled WGS sequence"/>
</dbReference>
<keyword evidence="6 17" id="KW-0547">Nucleotide-binding</keyword>
<dbReference type="EC" id="4.2.1.136" evidence="19"/>
<evidence type="ECO:0000256" key="7">
    <source>
        <dbReference type="ARBA" id="ARBA00022840"/>
    </source>
</evidence>
<proteinExistence type="inferred from homology"/>
<comment type="subunit">
    <text evidence="17">Homotetramer.</text>
</comment>
<comment type="cofactor">
    <cofactor evidence="17">
        <name>Mg(2+)</name>
        <dbReference type="ChEBI" id="CHEBI:18420"/>
    </cofactor>
</comment>
<comment type="cofactor">
    <cofactor evidence="18 19">
        <name>K(+)</name>
        <dbReference type="ChEBI" id="CHEBI:29103"/>
    </cofactor>
    <text evidence="18 19">Binds 1 potassium ion per subunit.</text>
</comment>
<evidence type="ECO:0000256" key="14">
    <source>
        <dbReference type="ARBA" id="ARBA00025153"/>
    </source>
</evidence>
<comment type="catalytic activity">
    <reaction evidence="2 18 19">
        <text>(6R)-NADPHX = (6S)-NADPHX</text>
        <dbReference type="Rhea" id="RHEA:32227"/>
        <dbReference type="ChEBI" id="CHEBI:64076"/>
        <dbReference type="ChEBI" id="CHEBI:64077"/>
        <dbReference type="EC" id="5.1.99.6"/>
    </reaction>
</comment>
<evidence type="ECO:0000313" key="22">
    <source>
        <dbReference type="EMBL" id="MFC4910725.1"/>
    </source>
</evidence>
<feature type="binding site" evidence="17">
    <location>
        <position position="249"/>
    </location>
    <ligand>
        <name>(6S)-NADPHX</name>
        <dbReference type="ChEBI" id="CHEBI:64076"/>
    </ligand>
</feature>
<dbReference type="PIRSF" id="PIRSF017184">
    <property type="entry name" value="Nnr"/>
    <property type="match status" value="1"/>
</dbReference>
<evidence type="ECO:0000256" key="16">
    <source>
        <dbReference type="ARBA" id="ARBA00049209"/>
    </source>
</evidence>
<reference evidence="23" key="1">
    <citation type="journal article" date="2019" name="Int. J. Syst. Evol. Microbiol.">
        <title>The Global Catalogue of Microorganisms (GCM) 10K type strain sequencing project: providing services to taxonomists for standard genome sequencing and annotation.</title>
        <authorList>
            <consortium name="The Broad Institute Genomics Platform"/>
            <consortium name="The Broad Institute Genome Sequencing Center for Infectious Disease"/>
            <person name="Wu L."/>
            <person name="Ma J."/>
        </authorList>
    </citation>
    <scope>NUCLEOTIDE SEQUENCE [LARGE SCALE GENOMIC DNA]</scope>
    <source>
        <strain evidence="23">KLKA75</strain>
    </source>
</reference>
<accession>A0ABV9U590</accession>
<feature type="binding site" evidence="17">
    <location>
        <position position="426"/>
    </location>
    <ligand>
        <name>(6S)-NADPHX</name>
        <dbReference type="ChEBI" id="CHEBI:64076"/>
    </ligand>
</feature>
<dbReference type="InterPro" id="IPR030677">
    <property type="entry name" value="Nnr"/>
</dbReference>
<dbReference type="EC" id="5.1.99.6" evidence="19"/>
<keyword evidence="9 18" id="KW-0630">Potassium</keyword>
<evidence type="ECO:0000256" key="13">
    <source>
        <dbReference type="ARBA" id="ARBA00023268"/>
    </source>
</evidence>
<feature type="binding site" evidence="17">
    <location>
        <position position="359"/>
    </location>
    <ligand>
        <name>(6S)-NADPHX</name>
        <dbReference type="ChEBI" id="CHEBI:64076"/>
    </ligand>
</feature>
<feature type="binding site" evidence="17">
    <location>
        <begin position="396"/>
        <end position="400"/>
    </location>
    <ligand>
        <name>AMP</name>
        <dbReference type="ChEBI" id="CHEBI:456215"/>
    </ligand>
</feature>
<keyword evidence="8 17" id="KW-0521">NADP</keyword>
<feature type="binding site" evidence="18">
    <location>
        <begin position="123"/>
        <end position="129"/>
    </location>
    <ligand>
        <name>(6S)-NADPHX</name>
        <dbReference type="ChEBI" id="CHEBI:64076"/>
    </ligand>
</feature>
<dbReference type="NCBIfam" id="TIGR00197">
    <property type="entry name" value="yjeF_nterm"/>
    <property type="match status" value="1"/>
</dbReference>
<evidence type="ECO:0000256" key="10">
    <source>
        <dbReference type="ARBA" id="ARBA00023027"/>
    </source>
</evidence>
<dbReference type="SUPFAM" id="SSF53613">
    <property type="entry name" value="Ribokinase-like"/>
    <property type="match status" value="1"/>
</dbReference>
<comment type="catalytic activity">
    <reaction evidence="16 17 19">
        <text>(6S)-NADPHX + ADP = AMP + phosphate + NADPH + H(+)</text>
        <dbReference type="Rhea" id="RHEA:32235"/>
        <dbReference type="ChEBI" id="CHEBI:15378"/>
        <dbReference type="ChEBI" id="CHEBI:43474"/>
        <dbReference type="ChEBI" id="CHEBI:57783"/>
        <dbReference type="ChEBI" id="CHEBI:64076"/>
        <dbReference type="ChEBI" id="CHEBI:456215"/>
        <dbReference type="ChEBI" id="CHEBI:456216"/>
        <dbReference type="EC" id="4.2.1.136"/>
    </reaction>
</comment>
<evidence type="ECO:0000256" key="4">
    <source>
        <dbReference type="ARBA" id="ARBA00009524"/>
    </source>
</evidence>
<keyword evidence="10 17" id="KW-0520">NAD</keyword>
<comment type="catalytic activity">
    <reaction evidence="1 18 19">
        <text>(6R)-NADHX = (6S)-NADHX</text>
        <dbReference type="Rhea" id="RHEA:32215"/>
        <dbReference type="ChEBI" id="CHEBI:64074"/>
        <dbReference type="ChEBI" id="CHEBI:64075"/>
        <dbReference type="EC" id="5.1.99.6"/>
    </reaction>
</comment>
<dbReference type="HAMAP" id="MF_01966">
    <property type="entry name" value="NADHX_epimerase"/>
    <property type="match status" value="1"/>
</dbReference>
<feature type="binding site" evidence="18">
    <location>
        <begin position="58"/>
        <end position="62"/>
    </location>
    <ligand>
        <name>(6S)-NADPHX</name>
        <dbReference type="ChEBI" id="CHEBI:64076"/>
    </ligand>
</feature>
<gene>
    <name evidence="17" type="primary">nnrD</name>
    <name evidence="18" type="synonym">nnrE</name>
    <name evidence="22" type="ORF">ACFPCY_25650</name>
</gene>
<evidence type="ECO:0000256" key="18">
    <source>
        <dbReference type="HAMAP-Rule" id="MF_01966"/>
    </source>
</evidence>
<dbReference type="InterPro" id="IPR000631">
    <property type="entry name" value="CARKD"/>
</dbReference>
<comment type="caution">
    <text evidence="18">Lacks conserved residue(s) required for the propagation of feature annotation.</text>
</comment>
<keyword evidence="23" id="KW-1185">Reference proteome</keyword>
<dbReference type="Gene3D" id="3.40.1190.20">
    <property type="match status" value="1"/>
</dbReference>
<comment type="function">
    <text evidence="14 19">Bifunctional enzyme that catalyzes the epimerization of the S- and R-forms of NAD(P)HX and the dehydration of the S-form of NAD(P)HX at the expense of ADP, which is converted to AMP. This allows the repair of both epimers of NAD(P)HX, a damaged form of NAD(P)H that is a result of enzymatic or heat-dependent hydration.</text>
</comment>
<dbReference type="InterPro" id="IPR029056">
    <property type="entry name" value="Ribokinase-like"/>
</dbReference>
<keyword evidence="12 17" id="KW-0456">Lyase</keyword>
<feature type="binding site" evidence="18">
    <location>
        <position position="59"/>
    </location>
    <ligand>
        <name>K(+)</name>
        <dbReference type="ChEBI" id="CHEBI:29103"/>
    </ligand>
</feature>
<feature type="domain" description="YjeF C-terminal" evidence="20">
    <location>
        <begin position="214"/>
        <end position="489"/>
    </location>
</feature>
<evidence type="ECO:0000256" key="19">
    <source>
        <dbReference type="PIRNR" id="PIRNR017184"/>
    </source>
</evidence>
<comment type="similarity">
    <text evidence="18">Belongs to the NnrE/AIBP family.</text>
</comment>
<keyword evidence="13" id="KW-0511">Multifunctional enzyme</keyword>
<keyword evidence="11 18" id="KW-0413">Isomerase</keyword>
<dbReference type="RefSeq" id="WP_378259288.1">
    <property type="nucleotide sequence ID" value="NZ_JBHSIT010000007.1"/>
</dbReference>
<comment type="similarity">
    <text evidence="4 19">In the C-terminal section; belongs to the NnrD/CARKD family.</text>
</comment>
<evidence type="ECO:0000256" key="12">
    <source>
        <dbReference type="ARBA" id="ARBA00023239"/>
    </source>
</evidence>
<dbReference type="NCBIfam" id="TIGR00196">
    <property type="entry name" value="yjeF_cterm"/>
    <property type="match status" value="1"/>
</dbReference>
<evidence type="ECO:0000313" key="23">
    <source>
        <dbReference type="Proteomes" id="UP001595872"/>
    </source>
</evidence>
<evidence type="ECO:0000256" key="1">
    <source>
        <dbReference type="ARBA" id="ARBA00000013"/>
    </source>
</evidence>
<comment type="similarity">
    <text evidence="17">Belongs to the NnrD/CARKD family.</text>
</comment>
<evidence type="ECO:0000256" key="8">
    <source>
        <dbReference type="ARBA" id="ARBA00022857"/>
    </source>
</evidence>
<organism evidence="22 23">
    <name type="scientific">Actinomadura gamaensis</name>
    <dbReference type="NCBI Taxonomy" id="1763541"/>
    <lineage>
        <taxon>Bacteria</taxon>
        <taxon>Bacillati</taxon>
        <taxon>Actinomycetota</taxon>
        <taxon>Actinomycetes</taxon>
        <taxon>Streptosporangiales</taxon>
        <taxon>Thermomonosporaceae</taxon>
        <taxon>Actinomadura</taxon>
    </lineage>
</organism>
<evidence type="ECO:0000256" key="9">
    <source>
        <dbReference type="ARBA" id="ARBA00022958"/>
    </source>
</evidence>
<feature type="binding site" evidence="18">
    <location>
        <position position="152"/>
    </location>
    <ligand>
        <name>(6S)-NADPHX</name>
        <dbReference type="ChEBI" id="CHEBI:64076"/>
    </ligand>
</feature>
<dbReference type="Pfam" id="PF01256">
    <property type="entry name" value="Carb_kinase"/>
    <property type="match status" value="1"/>
</dbReference>
<dbReference type="Pfam" id="PF03853">
    <property type="entry name" value="YjeF_N"/>
    <property type="match status" value="1"/>
</dbReference>
<comment type="function">
    <text evidence="18">Catalyzes the epimerization of the S- and R-forms of NAD(P)HX, a damaged form of NAD(P)H that is a result of enzymatic or heat-dependent hydration. This is a prerequisite for the S-specific NAD(P)H-hydrate dehydratase to allow the repair of both epimers of NAD(P)HX.</text>
</comment>
<dbReference type="InterPro" id="IPR004443">
    <property type="entry name" value="YjeF_N_dom"/>
</dbReference>
<evidence type="ECO:0000259" key="20">
    <source>
        <dbReference type="PROSITE" id="PS51383"/>
    </source>
</evidence>
<keyword evidence="5 18" id="KW-0479">Metal-binding</keyword>
<feature type="domain" description="YjeF N-terminal" evidence="21">
    <location>
        <begin position="10"/>
        <end position="209"/>
    </location>
</feature>
<name>A0ABV9U590_9ACTN</name>
<evidence type="ECO:0000256" key="3">
    <source>
        <dbReference type="ARBA" id="ARBA00006001"/>
    </source>
</evidence>
<evidence type="ECO:0000256" key="17">
    <source>
        <dbReference type="HAMAP-Rule" id="MF_01965"/>
    </source>
</evidence>
<comment type="similarity">
    <text evidence="3 19">In the N-terminal section; belongs to the NnrE/AIBP family.</text>
</comment>
<dbReference type="CDD" id="cd01171">
    <property type="entry name" value="YXKO-related"/>
    <property type="match status" value="1"/>
</dbReference>
<feature type="binding site" evidence="18">
    <location>
        <position position="155"/>
    </location>
    <ligand>
        <name>K(+)</name>
        <dbReference type="ChEBI" id="CHEBI:29103"/>
    </ligand>
</feature>
<evidence type="ECO:0000259" key="21">
    <source>
        <dbReference type="PROSITE" id="PS51385"/>
    </source>
</evidence>
<evidence type="ECO:0000256" key="2">
    <source>
        <dbReference type="ARBA" id="ARBA00000909"/>
    </source>
</evidence>
<dbReference type="SUPFAM" id="SSF64153">
    <property type="entry name" value="YjeF N-terminal domain-like"/>
    <property type="match status" value="1"/>
</dbReference>